<evidence type="ECO:0000256" key="2">
    <source>
        <dbReference type="SAM" id="MobiDB-lite"/>
    </source>
</evidence>
<reference evidence="3" key="2">
    <citation type="submission" date="2020-11" db="EMBL/GenBank/DDBJ databases">
        <authorList>
            <consortium name="DOE Joint Genome Institute"/>
            <person name="Kuo A."/>
            <person name="Miyauchi S."/>
            <person name="Kiss E."/>
            <person name="Drula E."/>
            <person name="Kohler A."/>
            <person name="Sanchez-Garcia M."/>
            <person name="Andreopoulos B."/>
            <person name="Barry K.W."/>
            <person name="Bonito G."/>
            <person name="Buee M."/>
            <person name="Carver A."/>
            <person name="Chen C."/>
            <person name="Cichocki N."/>
            <person name="Clum A."/>
            <person name="Culley D."/>
            <person name="Crous P.W."/>
            <person name="Fauchery L."/>
            <person name="Girlanda M."/>
            <person name="Hayes R."/>
            <person name="Keri Z."/>
            <person name="Labutti K."/>
            <person name="Lipzen A."/>
            <person name="Lombard V."/>
            <person name="Magnuson J."/>
            <person name="Maillard F."/>
            <person name="Morin E."/>
            <person name="Murat C."/>
            <person name="Nolan M."/>
            <person name="Ohm R."/>
            <person name="Pangilinan J."/>
            <person name="Pereira M."/>
            <person name="Perotto S."/>
            <person name="Peter M."/>
            <person name="Riley R."/>
            <person name="Sitrit Y."/>
            <person name="Stielow B."/>
            <person name="Szollosi G."/>
            <person name="Zifcakova L."/>
            <person name="Stursova M."/>
            <person name="Spatafora J.W."/>
            <person name="Tedersoo L."/>
            <person name="Vaario L.-M."/>
            <person name="Yamada A."/>
            <person name="Yan M."/>
            <person name="Wang P."/>
            <person name="Xu J."/>
            <person name="Bruns T."/>
            <person name="Baldrian P."/>
            <person name="Vilgalys R."/>
            <person name="Henrissat B."/>
            <person name="Grigoriev I.V."/>
            <person name="Hibbett D."/>
            <person name="Nagy L.G."/>
            <person name="Martin F.M."/>
        </authorList>
    </citation>
    <scope>NUCLEOTIDE SEQUENCE</scope>
    <source>
        <strain evidence="3">UH-Tt-Lm1</strain>
    </source>
</reference>
<feature type="compositionally biased region" description="Basic and acidic residues" evidence="2">
    <location>
        <begin position="96"/>
        <end position="110"/>
    </location>
</feature>
<accession>A0A9P6L5H7</accession>
<dbReference type="AlphaFoldDB" id="A0A9P6L5H7"/>
<dbReference type="InterPro" id="IPR036875">
    <property type="entry name" value="Znf_CCHC_sf"/>
</dbReference>
<dbReference type="Proteomes" id="UP000736335">
    <property type="component" value="Unassembled WGS sequence"/>
</dbReference>
<protein>
    <submittedName>
        <fullName evidence="3">Zinc knuckle-domain-containing protein</fullName>
    </submittedName>
</protein>
<keyword evidence="1" id="KW-0507">mRNA processing</keyword>
<sequence>MSKYAPHRRSGNNPRPTSNTVCQKCLGTGHFIYECKSTRPYVSRPSRTEQLAKVSTLDKAKLIGKPSVELPDEFKTQCVSKTSAVSSCSHRPHHHQERDGQQVTRGKGERTCQGQTRRIIYEREVGKEAEEVRLT</sequence>
<evidence type="ECO:0000313" key="4">
    <source>
        <dbReference type="Proteomes" id="UP000736335"/>
    </source>
</evidence>
<evidence type="ECO:0000313" key="3">
    <source>
        <dbReference type="EMBL" id="KAF9783511.1"/>
    </source>
</evidence>
<keyword evidence="4" id="KW-1185">Reference proteome</keyword>
<gene>
    <name evidence="3" type="ORF">BJ322DRAFT_1008197</name>
</gene>
<dbReference type="SUPFAM" id="SSF57756">
    <property type="entry name" value="Retrovirus zinc finger-like domains"/>
    <property type="match status" value="1"/>
</dbReference>
<dbReference type="OrthoDB" id="437973at2759"/>
<dbReference type="GO" id="GO:0008270">
    <property type="term" value="F:zinc ion binding"/>
    <property type="evidence" value="ECO:0007669"/>
    <property type="project" value="InterPro"/>
</dbReference>
<dbReference type="GO" id="GO:0006397">
    <property type="term" value="P:mRNA processing"/>
    <property type="evidence" value="ECO:0007669"/>
    <property type="project" value="UniProtKB-KW"/>
</dbReference>
<dbReference type="Pfam" id="PF13917">
    <property type="entry name" value="zf-CCHC_3"/>
    <property type="match status" value="1"/>
</dbReference>
<organism evidence="3 4">
    <name type="scientific">Thelephora terrestris</name>
    <dbReference type="NCBI Taxonomy" id="56493"/>
    <lineage>
        <taxon>Eukaryota</taxon>
        <taxon>Fungi</taxon>
        <taxon>Dikarya</taxon>
        <taxon>Basidiomycota</taxon>
        <taxon>Agaricomycotina</taxon>
        <taxon>Agaricomycetes</taxon>
        <taxon>Thelephorales</taxon>
        <taxon>Thelephoraceae</taxon>
        <taxon>Thelephora</taxon>
    </lineage>
</organism>
<feature type="region of interest" description="Disordered" evidence="2">
    <location>
        <begin position="88"/>
        <end position="115"/>
    </location>
</feature>
<comment type="caution">
    <text evidence="3">The sequence shown here is derived from an EMBL/GenBank/DDBJ whole genome shotgun (WGS) entry which is preliminary data.</text>
</comment>
<dbReference type="EMBL" id="WIUZ02000010">
    <property type="protein sequence ID" value="KAF9783511.1"/>
    <property type="molecule type" value="Genomic_DNA"/>
</dbReference>
<dbReference type="GO" id="GO:0003676">
    <property type="term" value="F:nucleic acid binding"/>
    <property type="evidence" value="ECO:0007669"/>
    <property type="project" value="InterPro"/>
</dbReference>
<evidence type="ECO:0000256" key="1">
    <source>
        <dbReference type="ARBA" id="ARBA00022664"/>
    </source>
</evidence>
<reference evidence="3" key="1">
    <citation type="journal article" date="2020" name="Nat. Commun.">
        <title>Large-scale genome sequencing of mycorrhizal fungi provides insights into the early evolution of symbiotic traits.</title>
        <authorList>
            <person name="Miyauchi S."/>
            <person name="Kiss E."/>
            <person name="Kuo A."/>
            <person name="Drula E."/>
            <person name="Kohler A."/>
            <person name="Sanchez-Garcia M."/>
            <person name="Morin E."/>
            <person name="Andreopoulos B."/>
            <person name="Barry K.W."/>
            <person name="Bonito G."/>
            <person name="Buee M."/>
            <person name="Carver A."/>
            <person name="Chen C."/>
            <person name="Cichocki N."/>
            <person name="Clum A."/>
            <person name="Culley D."/>
            <person name="Crous P.W."/>
            <person name="Fauchery L."/>
            <person name="Girlanda M."/>
            <person name="Hayes R.D."/>
            <person name="Keri Z."/>
            <person name="LaButti K."/>
            <person name="Lipzen A."/>
            <person name="Lombard V."/>
            <person name="Magnuson J."/>
            <person name="Maillard F."/>
            <person name="Murat C."/>
            <person name="Nolan M."/>
            <person name="Ohm R.A."/>
            <person name="Pangilinan J."/>
            <person name="Pereira M.F."/>
            <person name="Perotto S."/>
            <person name="Peter M."/>
            <person name="Pfister S."/>
            <person name="Riley R."/>
            <person name="Sitrit Y."/>
            <person name="Stielow J.B."/>
            <person name="Szollosi G."/>
            <person name="Zifcakova L."/>
            <person name="Stursova M."/>
            <person name="Spatafora J.W."/>
            <person name="Tedersoo L."/>
            <person name="Vaario L.M."/>
            <person name="Yamada A."/>
            <person name="Yan M."/>
            <person name="Wang P."/>
            <person name="Xu J."/>
            <person name="Bruns T."/>
            <person name="Baldrian P."/>
            <person name="Vilgalys R."/>
            <person name="Dunand C."/>
            <person name="Henrissat B."/>
            <person name="Grigoriev I.V."/>
            <person name="Hibbett D."/>
            <person name="Nagy L.G."/>
            <person name="Martin F.M."/>
        </authorList>
    </citation>
    <scope>NUCLEOTIDE SEQUENCE</scope>
    <source>
        <strain evidence="3">UH-Tt-Lm1</strain>
    </source>
</reference>
<name>A0A9P6L5H7_9AGAM</name>
<proteinExistence type="predicted"/>